<name>A0A2H0C4I4_9BACT</name>
<proteinExistence type="predicted"/>
<evidence type="ECO:0000313" key="2">
    <source>
        <dbReference type="Proteomes" id="UP000230802"/>
    </source>
</evidence>
<dbReference type="Proteomes" id="UP000230802">
    <property type="component" value="Unassembled WGS sequence"/>
</dbReference>
<organism evidence="1 2">
    <name type="scientific">Candidatus Roizmanbacteria bacterium CG22_combo_CG10-13_8_21_14_all_33_16</name>
    <dbReference type="NCBI Taxonomy" id="1974859"/>
    <lineage>
        <taxon>Bacteria</taxon>
        <taxon>Candidatus Roizmaniibacteriota</taxon>
    </lineage>
</organism>
<sequence length="130" mass="15231">MLIYTFGTIFKYDSCKFIYLLETFKVVYVAKILDDYTTKSLEKMYLKKVRKSEIEVQQGNQFCFIKLTCDDFKNQAAVYGHVPISTIYSKFFTPIPSESISNEDLIALKNEIQTKPSWEELREKVKAIKI</sequence>
<comment type="caution">
    <text evidence="1">The sequence shown here is derived from an EMBL/GenBank/DDBJ whole genome shotgun (WGS) entry which is preliminary data.</text>
</comment>
<evidence type="ECO:0000313" key="1">
    <source>
        <dbReference type="EMBL" id="PIP64270.1"/>
    </source>
</evidence>
<accession>A0A2H0C4I4</accession>
<reference evidence="1 2" key="1">
    <citation type="submission" date="2017-09" db="EMBL/GenBank/DDBJ databases">
        <title>Depth-based differentiation of microbial function through sediment-hosted aquifers and enrichment of novel symbionts in the deep terrestrial subsurface.</title>
        <authorList>
            <person name="Probst A.J."/>
            <person name="Ladd B."/>
            <person name="Jarett J.K."/>
            <person name="Geller-Mcgrath D.E."/>
            <person name="Sieber C.M."/>
            <person name="Emerson J.B."/>
            <person name="Anantharaman K."/>
            <person name="Thomas B.C."/>
            <person name="Malmstrom R."/>
            <person name="Stieglmeier M."/>
            <person name="Klingl A."/>
            <person name="Woyke T."/>
            <person name="Ryan C.M."/>
            <person name="Banfield J.F."/>
        </authorList>
    </citation>
    <scope>NUCLEOTIDE SEQUENCE [LARGE SCALE GENOMIC DNA]</scope>
    <source>
        <strain evidence="1">CG22_combo_CG10-13_8_21_14_all_33_16</strain>
    </source>
</reference>
<protein>
    <submittedName>
        <fullName evidence="1">Uncharacterized protein</fullName>
    </submittedName>
</protein>
<dbReference type="EMBL" id="PCTD01000157">
    <property type="protein sequence ID" value="PIP64270.1"/>
    <property type="molecule type" value="Genomic_DNA"/>
</dbReference>
<dbReference type="AlphaFoldDB" id="A0A2H0C4I4"/>
<gene>
    <name evidence="1" type="ORF">COW96_03455</name>
</gene>